<name>A0ABM8W4H7_GIGMA</name>
<dbReference type="EMBL" id="CAJVQB010001144">
    <property type="protein sequence ID" value="CAG8522794.1"/>
    <property type="molecule type" value="Genomic_DNA"/>
</dbReference>
<evidence type="ECO:0000313" key="1">
    <source>
        <dbReference type="EMBL" id="CAG8522794.1"/>
    </source>
</evidence>
<gene>
    <name evidence="1" type="ORF">GMARGA_LOCUS3241</name>
</gene>
<reference evidence="1 2" key="1">
    <citation type="submission" date="2021-06" db="EMBL/GenBank/DDBJ databases">
        <authorList>
            <person name="Kallberg Y."/>
            <person name="Tangrot J."/>
            <person name="Rosling A."/>
        </authorList>
    </citation>
    <scope>NUCLEOTIDE SEQUENCE [LARGE SCALE GENOMIC DNA]</scope>
    <source>
        <strain evidence="1 2">120-4 pot B 10/14</strain>
    </source>
</reference>
<comment type="caution">
    <text evidence="1">The sequence shown here is derived from an EMBL/GenBank/DDBJ whole genome shotgun (WGS) entry which is preliminary data.</text>
</comment>
<organism evidence="1 2">
    <name type="scientific">Gigaspora margarita</name>
    <dbReference type="NCBI Taxonomy" id="4874"/>
    <lineage>
        <taxon>Eukaryota</taxon>
        <taxon>Fungi</taxon>
        <taxon>Fungi incertae sedis</taxon>
        <taxon>Mucoromycota</taxon>
        <taxon>Glomeromycotina</taxon>
        <taxon>Glomeromycetes</taxon>
        <taxon>Diversisporales</taxon>
        <taxon>Gigasporaceae</taxon>
        <taxon>Gigaspora</taxon>
    </lineage>
</organism>
<keyword evidence="2" id="KW-1185">Reference proteome</keyword>
<protein>
    <submittedName>
        <fullName evidence="1">45393_t:CDS:1</fullName>
    </submittedName>
</protein>
<proteinExistence type="predicted"/>
<dbReference type="Proteomes" id="UP000789901">
    <property type="component" value="Unassembled WGS sequence"/>
</dbReference>
<evidence type="ECO:0000313" key="2">
    <source>
        <dbReference type="Proteomes" id="UP000789901"/>
    </source>
</evidence>
<accession>A0ABM8W4H7</accession>
<sequence length="143" mass="16533">MDKCVFDQVKICKENIFYKNNKVEIKQARFTINNKPFEIQYRKVNQEKIVNLCLVVLKLLDKGKISHEAYRLLVCINQDLPREGAILSIYQRHNIQIQNLVPLSLTNVEETSVASELTEDQPHITDPNIVNNVVKYAGKGEQH</sequence>